<reference evidence="3" key="1">
    <citation type="submission" date="2016-12" db="EMBL/GenBank/DDBJ databases">
        <title>Whole genome sequencing of Sphingomonas sp. ABOJV.</title>
        <authorList>
            <person name="Conlan S."/>
            <person name="Thomas P.J."/>
            <person name="Mullikin J."/>
            <person name="Palmore T.N."/>
            <person name="Frank K.M."/>
            <person name="Segre J.A."/>
        </authorList>
    </citation>
    <scope>NUCLEOTIDE SEQUENCE [LARGE SCALE GENOMIC DNA]</scope>
    <source>
        <strain evidence="3">ABOJV</strain>
    </source>
</reference>
<sequence>MMRDMDELIDEALDAEERELLRALDEPGFFSQAFSVFRGPAGWMSIVMMIWQAAMFIAGVWAAWHFFEATDPVTQLRWGLPAAILLIFAAMFKMALMPRMESNRLLRELKRLELQLAYRSKA</sequence>
<feature type="transmembrane region" description="Helical" evidence="1">
    <location>
        <begin position="41"/>
        <end position="64"/>
    </location>
</feature>
<protein>
    <submittedName>
        <fullName evidence="2">Uncharacterized protein</fullName>
    </submittedName>
</protein>
<keyword evidence="1" id="KW-0472">Membrane</keyword>
<name>A0A1L6J5M5_9SPHN</name>
<organism evidence="2 3">
    <name type="scientific">Sphingomonas koreensis</name>
    <dbReference type="NCBI Taxonomy" id="93064"/>
    <lineage>
        <taxon>Bacteria</taxon>
        <taxon>Pseudomonadati</taxon>
        <taxon>Pseudomonadota</taxon>
        <taxon>Alphaproteobacteria</taxon>
        <taxon>Sphingomonadales</taxon>
        <taxon>Sphingomonadaceae</taxon>
        <taxon>Sphingomonas</taxon>
    </lineage>
</organism>
<evidence type="ECO:0000313" key="2">
    <source>
        <dbReference type="EMBL" id="APR51261.1"/>
    </source>
</evidence>
<proteinExistence type="predicted"/>
<keyword evidence="1" id="KW-1133">Transmembrane helix</keyword>
<accession>A0A1L6J5M5</accession>
<dbReference type="Proteomes" id="UP000185161">
    <property type="component" value="Chromosome"/>
</dbReference>
<dbReference type="KEGG" id="skr:BRX40_01400"/>
<dbReference type="AlphaFoldDB" id="A0A1L6J5M5"/>
<dbReference type="InterPro" id="IPR046659">
    <property type="entry name" value="DUF6768"/>
</dbReference>
<gene>
    <name evidence="2" type="ORF">BRX40_01400</name>
</gene>
<dbReference type="Pfam" id="PF20556">
    <property type="entry name" value="DUF6768"/>
    <property type="match status" value="1"/>
</dbReference>
<dbReference type="GeneID" id="70362907"/>
<keyword evidence="1" id="KW-0812">Transmembrane</keyword>
<feature type="transmembrane region" description="Helical" evidence="1">
    <location>
        <begin position="76"/>
        <end position="96"/>
    </location>
</feature>
<dbReference type="EMBL" id="CP018820">
    <property type="protein sequence ID" value="APR51261.1"/>
    <property type="molecule type" value="Genomic_DNA"/>
</dbReference>
<evidence type="ECO:0000256" key="1">
    <source>
        <dbReference type="SAM" id="Phobius"/>
    </source>
</evidence>
<keyword evidence="3" id="KW-1185">Reference proteome</keyword>
<dbReference type="STRING" id="93064.BRX40_01400"/>
<evidence type="ECO:0000313" key="3">
    <source>
        <dbReference type="Proteomes" id="UP000185161"/>
    </source>
</evidence>
<dbReference type="RefSeq" id="WP_237241195.1">
    <property type="nucleotide sequence ID" value="NZ_CP018820.1"/>
</dbReference>